<dbReference type="SUPFAM" id="SSF46689">
    <property type="entry name" value="Homeodomain-like"/>
    <property type="match status" value="1"/>
</dbReference>
<name>A0A4V2SN39_9BACL</name>
<protein>
    <submittedName>
        <fullName evidence="4">TetR family transcriptional regulator</fullName>
    </submittedName>
</protein>
<dbReference type="EMBL" id="SLXK01000008">
    <property type="protein sequence ID" value="TCP29786.1"/>
    <property type="molecule type" value="Genomic_DNA"/>
</dbReference>
<evidence type="ECO:0000256" key="2">
    <source>
        <dbReference type="PROSITE-ProRule" id="PRU00335"/>
    </source>
</evidence>
<evidence type="ECO:0000313" key="4">
    <source>
        <dbReference type="EMBL" id="TCP29786.1"/>
    </source>
</evidence>
<dbReference type="Pfam" id="PF00440">
    <property type="entry name" value="TetR_N"/>
    <property type="match status" value="1"/>
</dbReference>
<dbReference type="OrthoDB" id="113732at2"/>
<dbReference type="PRINTS" id="PR00455">
    <property type="entry name" value="HTHTETR"/>
</dbReference>
<dbReference type="PANTHER" id="PTHR43479:SF21">
    <property type="entry name" value="TRANSCRIPTIONAL REGULATOR, TETR FAMILY"/>
    <property type="match status" value="1"/>
</dbReference>
<proteinExistence type="predicted"/>
<keyword evidence="1 2" id="KW-0238">DNA-binding</keyword>
<dbReference type="PANTHER" id="PTHR43479">
    <property type="entry name" value="ACREF/ENVCD OPERON REPRESSOR-RELATED"/>
    <property type="match status" value="1"/>
</dbReference>
<comment type="caution">
    <text evidence="4">The sequence shown here is derived from an EMBL/GenBank/DDBJ whole genome shotgun (WGS) entry which is preliminary data.</text>
</comment>
<dbReference type="InterPro" id="IPR009057">
    <property type="entry name" value="Homeodomain-like_sf"/>
</dbReference>
<dbReference type="GO" id="GO:0003677">
    <property type="term" value="F:DNA binding"/>
    <property type="evidence" value="ECO:0007669"/>
    <property type="project" value="UniProtKB-UniRule"/>
</dbReference>
<accession>A0A4V2SN39</accession>
<evidence type="ECO:0000313" key="5">
    <source>
        <dbReference type="Proteomes" id="UP000295416"/>
    </source>
</evidence>
<dbReference type="InterPro" id="IPR001647">
    <property type="entry name" value="HTH_TetR"/>
</dbReference>
<dbReference type="InterPro" id="IPR050624">
    <property type="entry name" value="HTH-type_Tx_Regulator"/>
</dbReference>
<organism evidence="4 5">
    <name type="scientific">Scopulibacillus darangshiensis</name>
    <dbReference type="NCBI Taxonomy" id="442528"/>
    <lineage>
        <taxon>Bacteria</taxon>
        <taxon>Bacillati</taxon>
        <taxon>Bacillota</taxon>
        <taxon>Bacilli</taxon>
        <taxon>Bacillales</taxon>
        <taxon>Sporolactobacillaceae</taxon>
        <taxon>Scopulibacillus</taxon>
    </lineage>
</organism>
<dbReference type="Gene3D" id="1.10.10.60">
    <property type="entry name" value="Homeodomain-like"/>
    <property type="match status" value="1"/>
</dbReference>
<dbReference type="PROSITE" id="PS50977">
    <property type="entry name" value="HTH_TETR_2"/>
    <property type="match status" value="1"/>
</dbReference>
<sequence>MNGYQRVKEKKKAAIKNGAFSLFAERGVKDVKIEDIAATAGVSQVTIYNHFGSKENLLSEVIKEYILEKYEEFKAMLLDKKTFKEKIEAIIFMKIEAARLHPDTIAAMLKESNLNAFLQQFQEERFIPLLIDMFDEAQKNGEVNPAISNEMLLFYLDIFRNFPQEKFMALMRGDKIQHTKEIMQLFFYGLSVPPENK</sequence>
<dbReference type="Gene3D" id="1.10.357.10">
    <property type="entry name" value="Tetracycline Repressor, domain 2"/>
    <property type="match status" value="1"/>
</dbReference>
<feature type="domain" description="HTH tetR-type" evidence="3">
    <location>
        <begin position="9"/>
        <end position="69"/>
    </location>
</feature>
<evidence type="ECO:0000256" key="1">
    <source>
        <dbReference type="ARBA" id="ARBA00023125"/>
    </source>
</evidence>
<keyword evidence="5" id="KW-1185">Reference proteome</keyword>
<gene>
    <name evidence="4" type="ORF">EV207_10878</name>
</gene>
<dbReference type="RefSeq" id="WP_132745375.1">
    <property type="nucleotide sequence ID" value="NZ_SLXK01000008.1"/>
</dbReference>
<evidence type="ECO:0000259" key="3">
    <source>
        <dbReference type="PROSITE" id="PS50977"/>
    </source>
</evidence>
<dbReference type="AlphaFoldDB" id="A0A4V2SN39"/>
<dbReference type="Proteomes" id="UP000295416">
    <property type="component" value="Unassembled WGS sequence"/>
</dbReference>
<feature type="DNA-binding region" description="H-T-H motif" evidence="2">
    <location>
        <begin position="32"/>
        <end position="51"/>
    </location>
</feature>
<reference evidence="4 5" key="1">
    <citation type="submission" date="2019-03" db="EMBL/GenBank/DDBJ databases">
        <title>Genomic Encyclopedia of Type Strains, Phase IV (KMG-IV): sequencing the most valuable type-strain genomes for metagenomic binning, comparative biology and taxonomic classification.</title>
        <authorList>
            <person name="Goeker M."/>
        </authorList>
    </citation>
    <scope>NUCLEOTIDE SEQUENCE [LARGE SCALE GENOMIC DNA]</scope>
    <source>
        <strain evidence="4 5">DSM 19377</strain>
    </source>
</reference>